<accession>A0A174FPA9</accession>
<name>A0A174FPA9_9FIRM</name>
<reference evidence="3 4" key="1">
    <citation type="submission" date="2015-09" db="EMBL/GenBank/DDBJ databases">
        <authorList>
            <consortium name="Pathogen Informatics"/>
        </authorList>
    </citation>
    <scope>NUCLEOTIDE SEQUENCE [LARGE SCALE GENOMIC DNA]</scope>
    <source>
        <strain evidence="3 4">2789STDY5608835</strain>
    </source>
</reference>
<dbReference type="InterPro" id="IPR011330">
    <property type="entry name" value="Glyco_hydro/deAcase_b/a-brl"/>
</dbReference>
<evidence type="ECO:0000256" key="1">
    <source>
        <dbReference type="ARBA" id="ARBA00022729"/>
    </source>
</evidence>
<evidence type="ECO:0000259" key="2">
    <source>
        <dbReference type="Pfam" id="PF01522"/>
    </source>
</evidence>
<gene>
    <name evidence="3" type="ORF">ERS852392_03383</name>
</gene>
<dbReference type="InterPro" id="IPR002509">
    <property type="entry name" value="NODB_dom"/>
</dbReference>
<dbReference type="SUPFAM" id="SSF88713">
    <property type="entry name" value="Glycoside hydrolase/deacetylase"/>
    <property type="match status" value="1"/>
</dbReference>
<evidence type="ECO:0000313" key="4">
    <source>
        <dbReference type="Proteomes" id="UP000095395"/>
    </source>
</evidence>
<dbReference type="EMBL" id="CYYR01000037">
    <property type="protein sequence ID" value="CUO50708.1"/>
    <property type="molecule type" value="Genomic_DNA"/>
</dbReference>
<sequence>MSFQINDRLYWPEGKRKAFTLSYDDGIEQDRRLVRMMNERKVRGTFNLNSGLFGRKGRVAAGKKEVDHIKIPAEEIIRLYENHEVAGHGVNHESMYGMDTARCAEEILTCRKELEQITGRPLTGFAYAFGAVDENILNAVRLSGISYARTITSTYKFDIPLDFLQWNPTCHHDDERVMELADAFLSDDFYFSMYSPAKLFYVWGHSYEFDQNDNWDHMEKLLDKVAFKDDVWYATNGQIQSYVDAYRKLIFSVDSTKVFNSTCTSIWLGGIFSEKTVEVKPGEITELLPAIEM</sequence>
<proteinExistence type="predicted"/>
<organism evidence="3 4">
    <name type="scientific">Roseburia inulinivorans</name>
    <dbReference type="NCBI Taxonomy" id="360807"/>
    <lineage>
        <taxon>Bacteria</taxon>
        <taxon>Bacillati</taxon>
        <taxon>Bacillota</taxon>
        <taxon>Clostridia</taxon>
        <taxon>Lachnospirales</taxon>
        <taxon>Lachnospiraceae</taxon>
        <taxon>Roseburia</taxon>
    </lineage>
</organism>
<dbReference type="GO" id="GO:0016810">
    <property type="term" value="F:hydrolase activity, acting on carbon-nitrogen (but not peptide) bonds"/>
    <property type="evidence" value="ECO:0007669"/>
    <property type="project" value="InterPro"/>
</dbReference>
<keyword evidence="1" id="KW-0732">Signal</keyword>
<dbReference type="AlphaFoldDB" id="A0A174FPA9"/>
<evidence type="ECO:0000313" key="3">
    <source>
        <dbReference type="EMBL" id="CUO50708.1"/>
    </source>
</evidence>
<protein>
    <submittedName>
        <fullName evidence="3">Polysaccharide deacetylase</fullName>
    </submittedName>
</protein>
<feature type="domain" description="NodB homology" evidence="2">
    <location>
        <begin position="14"/>
        <end position="147"/>
    </location>
</feature>
<dbReference type="CDD" id="cd10967">
    <property type="entry name" value="CE4_GLA_like_6s"/>
    <property type="match status" value="1"/>
</dbReference>
<dbReference type="RefSeq" id="WP_055303387.1">
    <property type="nucleotide sequence ID" value="NZ_CYYR01000037.1"/>
</dbReference>
<dbReference type="Gene3D" id="3.20.20.370">
    <property type="entry name" value="Glycoside hydrolase/deacetylase"/>
    <property type="match status" value="1"/>
</dbReference>
<dbReference type="Proteomes" id="UP000095395">
    <property type="component" value="Unassembled WGS sequence"/>
</dbReference>
<dbReference type="PANTHER" id="PTHR34216">
    <property type="match status" value="1"/>
</dbReference>
<dbReference type="Pfam" id="PF01522">
    <property type="entry name" value="Polysacc_deac_1"/>
    <property type="match status" value="1"/>
</dbReference>
<dbReference type="GO" id="GO:0005975">
    <property type="term" value="P:carbohydrate metabolic process"/>
    <property type="evidence" value="ECO:0007669"/>
    <property type="project" value="InterPro"/>
</dbReference>
<dbReference type="PANTHER" id="PTHR34216:SF11">
    <property type="entry name" value="CHITOOLIGOSACCHARIDE DEACETYLASE"/>
    <property type="match status" value="1"/>
</dbReference>
<dbReference type="InterPro" id="IPR051398">
    <property type="entry name" value="Polysacch_Deacetylase"/>
</dbReference>